<accession>A0AA51WC54</accession>
<dbReference type="PANTHER" id="PTHR40463:SF1">
    <property type="entry name" value="PH-RESPONSE REGULATOR PROTEIN PALC"/>
    <property type="match status" value="1"/>
</dbReference>
<protein>
    <submittedName>
        <fullName evidence="1">PalC</fullName>
    </submittedName>
</protein>
<dbReference type="PANTHER" id="PTHR40463">
    <property type="entry name" value="PH-RESPONSE REGULATOR PROTEIN PALC"/>
    <property type="match status" value="1"/>
</dbReference>
<dbReference type="GO" id="GO:0071467">
    <property type="term" value="P:cellular response to pH"/>
    <property type="evidence" value="ECO:0007669"/>
    <property type="project" value="InterPro"/>
</dbReference>
<dbReference type="InterPro" id="IPR038499">
    <property type="entry name" value="BRO1_sf"/>
</dbReference>
<geneLocation type="mitochondrion" evidence="1"/>
<sequence>MKYLLEANSIHNYILNLHTQDPASAPLDTVNSTQVALATLALAEATLITVLKDDPYTTAVIQARNKDDKEWMISAPSIPKVRAHLFARLCICASDHAQRAAASLAPGIGALDSSLLNYVDDLRRTSRAKAARFLACDAEATGKTGEAIAYLRGARRELGLAPLEQDASKRKGWKGIKQTFAEKREDRRVEKGADDWGLDAGKLEEARVLEWLEVKWVKLNDTINTQLIPPSEPLMAAMPSGREYHTPKAFSPPTLDSSLLARLRASIDPHENAFRGNEEDSGDEVLSQGPVVVPGAFPGAAAAGASSGNAYY</sequence>
<name>A0AA51WC54_AURME</name>
<dbReference type="Gene3D" id="1.25.40.280">
    <property type="entry name" value="alix/aip1 like domains"/>
    <property type="match status" value="1"/>
</dbReference>
<proteinExistence type="evidence at transcript level"/>
<dbReference type="GO" id="GO:0005886">
    <property type="term" value="C:plasma membrane"/>
    <property type="evidence" value="ECO:0007669"/>
    <property type="project" value="TreeGrafter"/>
</dbReference>
<organism evidence="1">
    <name type="scientific">Aureobasidium melanogenum</name>
    <name type="common">Aureobasidium pullulans var. melanogenum</name>
    <dbReference type="NCBI Taxonomy" id="46634"/>
    <lineage>
        <taxon>Eukaryota</taxon>
        <taxon>Fungi</taxon>
        <taxon>Dikarya</taxon>
        <taxon>Ascomycota</taxon>
        <taxon>Pezizomycotina</taxon>
        <taxon>Dothideomycetes</taxon>
        <taxon>Dothideomycetidae</taxon>
        <taxon>Dothideales</taxon>
        <taxon>Saccotheciaceae</taxon>
        <taxon>Aureobasidium</taxon>
    </lineage>
</organism>
<reference evidence="1" key="1">
    <citation type="submission" date="2023-07" db="EMBL/GenBank/DDBJ databases">
        <authorList>
            <person name="Zhang Z."/>
        </authorList>
    </citation>
    <scope>NUCLEOTIDE SEQUENCE</scope>
</reference>
<gene>
    <name evidence="1" type="primary">PalC</name>
</gene>
<dbReference type="AlphaFoldDB" id="A0AA51WC54"/>
<dbReference type="InterPro" id="IPR037505">
    <property type="entry name" value="pH-resp_palC"/>
</dbReference>
<evidence type="ECO:0000313" key="1">
    <source>
        <dbReference type="EMBL" id="WMY25540.1"/>
    </source>
</evidence>
<dbReference type="EMBL" id="OR233335">
    <property type="protein sequence ID" value="WMY25540.1"/>
    <property type="molecule type" value="mRNA"/>
</dbReference>
<keyword evidence="1" id="KW-0496">Mitochondrion</keyword>